<feature type="active site" description="Charge relay system" evidence="7">
    <location>
        <position position="159"/>
    </location>
</feature>
<dbReference type="GO" id="GO:0016740">
    <property type="term" value="F:transferase activity"/>
    <property type="evidence" value="ECO:0007669"/>
    <property type="project" value="UniProtKB-KW"/>
</dbReference>
<dbReference type="InterPro" id="IPR000120">
    <property type="entry name" value="Amidase"/>
</dbReference>
<dbReference type="PANTHER" id="PTHR11895:SF7">
    <property type="entry name" value="GLUTAMYL-TRNA(GLN) AMIDOTRANSFERASE SUBUNIT A, MITOCHONDRIAL"/>
    <property type="match status" value="1"/>
</dbReference>
<dbReference type="Proteomes" id="UP000034163">
    <property type="component" value="Unassembled WGS sequence"/>
</dbReference>
<dbReference type="GO" id="GO:0050567">
    <property type="term" value="F:glutaminyl-tRNA synthase (glutamine-hydrolyzing) activity"/>
    <property type="evidence" value="ECO:0007669"/>
    <property type="project" value="UniProtKB-UniRule"/>
</dbReference>
<dbReference type="InterPro" id="IPR004412">
    <property type="entry name" value="GatA"/>
</dbReference>
<dbReference type="GO" id="GO:0005524">
    <property type="term" value="F:ATP binding"/>
    <property type="evidence" value="ECO:0007669"/>
    <property type="project" value="UniProtKB-KW"/>
</dbReference>
<dbReference type="InterPro" id="IPR020556">
    <property type="entry name" value="Amidase_CS"/>
</dbReference>
<dbReference type="EMBL" id="LCBS01000005">
    <property type="protein sequence ID" value="KKS17199.1"/>
    <property type="molecule type" value="Genomic_DNA"/>
</dbReference>
<evidence type="ECO:0000256" key="6">
    <source>
        <dbReference type="ARBA" id="ARBA00047407"/>
    </source>
</evidence>
<evidence type="ECO:0000256" key="3">
    <source>
        <dbReference type="ARBA" id="ARBA00022741"/>
    </source>
</evidence>
<dbReference type="AlphaFoldDB" id="A0A0G0WWU0"/>
<sequence length="480" mass="52128">MARLNELNLIDALEGLKTGRFTSTELVTACYEQIEQFDPVVKAFVTFTKERALEQAKEADDLIQKEGGKAFEKKPLLGIPYACKDNFSTTGIETTASSNILKGYFPPYESTVTTRVNEAGGIMLGKTNMDAFAHGSSTETSDFFKTLNPWDISRVPGGSSGGSAVAVASDMCIFALGSETAGSIRGPAAWCGVTGMKPTYGRVSRYGVIAMASSTDSPGPLTKTVDDAAYVLEIIAGKDPFDATTSPKSVPEYSGFIKDFDLKGFKIGRPRSYFEIDLEDEVREIVESAVKKYEELGAEIVDMDLLDPKYSIAVYTILQRSEVSSNLARLDGIRYGQNREAFGMEARKRMMLGAYTLSAGYYDAYYSKAQKVRTLIIEDFNEAYKKVDLVIGPTMPSIALKLGESDNSPMFGELMDVLAEPSAIAGLPGISINAGFSRGMPVGVQLIGQQLTEGNVMGVAKVFQQNTDFHLNRPVIKSSE</sequence>
<dbReference type="EC" id="6.3.5.7" evidence="7"/>
<evidence type="ECO:0000259" key="8">
    <source>
        <dbReference type="Pfam" id="PF01425"/>
    </source>
</evidence>
<dbReference type="InterPro" id="IPR036928">
    <property type="entry name" value="AS_sf"/>
</dbReference>
<evidence type="ECO:0000313" key="9">
    <source>
        <dbReference type="EMBL" id="KKS17199.1"/>
    </source>
</evidence>
<keyword evidence="3 7" id="KW-0547">Nucleotide-binding</keyword>
<feature type="active site" description="Charge relay system" evidence="7">
    <location>
        <position position="84"/>
    </location>
</feature>
<dbReference type="PROSITE" id="PS00571">
    <property type="entry name" value="AMIDASES"/>
    <property type="match status" value="1"/>
</dbReference>
<dbReference type="PANTHER" id="PTHR11895">
    <property type="entry name" value="TRANSAMIDASE"/>
    <property type="match status" value="1"/>
</dbReference>
<dbReference type="PATRIC" id="fig|1619112.3.peg.289"/>
<comment type="caution">
    <text evidence="9">The sequence shown here is derived from an EMBL/GenBank/DDBJ whole genome shotgun (WGS) entry which is preliminary data.</text>
</comment>
<dbReference type="NCBIfam" id="TIGR00132">
    <property type="entry name" value="gatA"/>
    <property type="match status" value="1"/>
</dbReference>
<organism evidence="9 10">
    <name type="scientific">candidate division WWE3 bacterium GW2011_GWB1_41_6</name>
    <dbReference type="NCBI Taxonomy" id="1619112"/>
    <lineage>
        <taxon>Bacteria</taxon>
        <taxon>Katanobacteria</taxon>
    </lineage>
</organism>
<feature type="active site" description="Acyl-ester intermediate" evidence="7">
    <location>
        <position position="183"/>
    </location>
</feature>
<name>A0A0G0WWU0_UNCKA</name>
<evidence type="ECO:0000256" key="2">
    <source>
        <dbReference type="ARBA" id="ARBA00022598"/>
    </source>
</evidence>
<gene>
    <name evidence="7" type="primary">gatA</name>
    <name evidence="9" type="ORF">UU72_C0005G0006</name>
</gene>
<dbReference type="SUPFAM" id="SSF75304">
    <property type="entry name" value="Amidase signature (AS) enzymes"/>
    <property type="match status" value="1"/>
</dbReference>
<evidence type="ECO:0000256" key="1">
    <source>
        <dbReference type="ARBA" id="ARBA00008069"/>
    </source>
</evidence>
<dbReference type="GO" id="GO:0030956">
    <property type="term" value="C:glutamyl-tRNA(Gln) amidotransferase complex"/>
    <property type="evidence" value="ECO:0007669"/>
    <property type="project" value="InterPro"/>
</dbReference>
<comment type="catalytic activity">
    <reaction evidence="6 7">
        <text>L-glutamyl-tRNA(Gln) + L-glutamine + ATP + H2O = L-glutaminyl-tRNA(Gln) + L-glutamate + ADP + phosphate + H(+)</text>
        <dbReference type="Rhea" id="RHEA:17521"/>
        <dbReference type="Rhea" id="RHEA-COMP:9681"/>
        <dbReference type="Rhea" id="RHEA-COMP:9684"/>
        <dbReference type="ChEBI" id="CHEBI:15377"/>
        <dbReference type="ChEBI" id="CHEBI:15378"/>
        <dbReference type="ChEBI" id="CHEBI:29985"/>
        <dbReference type="ChEBI" id="CHEBI:30616"/>
        <dbReference type="ChEBI" id="CHEBI:43474"/>
        <dbReference type="ChEBI" id="CHEBI:58359"/>
        <dbReference type="ChEBI" id="CHEBI:78520"/>
        <dbReference type="ChEBI" id="CHEBI:78521"/>
        <dbReference type="ChEBI" id="CHEBI:456216"/>
        <dbReference type="EC" id="6.3.5.7"/>
    </reaction>
</comment>
<protein>
    <recommendedName>
        <fullName evidence="7">Glutamyl-tRNA(Gln) amidotransferase subunit A</fullName>
        <shortName evidence="7">Glu-ADT subunit A</shortName>
        <ecNumber evidence="7">6.3.5.7</ecNumber>
    </recommendedName>
</protein>
<evidence type="ECO:0000313" key="10">
    <source>
        <dbReference type="Proteomes" id="UP000034163"/>
    </source>
</evidence>
<comment type="subunit">
    <text evidence="7">Heterotrimer of A, B and C subunits.</text>
</comment>
<keyword evidence="4 7" id="KW-0067">ATP-binding</keyword>
<evidence type="ECO:0000256" key="5">
    <source>
        <dbReference type="ARBA" id="ARBA00022917"/>
    </source>
</evidence>
<proteinExistence type="inferred from homology"/>
<dbReference type="Pfam" id="PF01425">
    <property type="entry name" value="Amidase"/>
    <property type="match status" value="1"/>
</dbReference>
<dbReference type="Gene3D" id="3.90.1300.10">
    <property type="entry name" value="Amidase signature (AS) domain"/>
    <property type="match status" value="1"/>
</dbReference>
<dbReference type="GO" id="GO:0006412">
    <property type="term" value="P:translation"/>
    <property type="evidence" value="ECO:0007669"/>
    <property type="project" value="UniProtKB-UniRule"/>
</dbReference>
<feature type="domain" description="Amidase" evidence="8">
    <location>
        <begin position="25"/>
        <end position="456"/>
    </location>
</feature>
<comment type="similarity">
    <text evidence="1 7">Belongs to the amidase family. GatA subfamily.</text>
</comment>
<evidence type="ECO:0000256" key="7">
    <source>
        <dbReference type="HAMAP-Rule" id="MF_00120"/>
    </source>
</evidence>
<dbReference type="InterPro" id="IPR023631">
    <property type="entry name" value="Amidase_dom"/>
</dbReference>
<comment type="function">
    <text evidence="7">Allows the formation of correctly charged Gln-tRNA(Gln) through the transamidation of misacylated Glu-tRNA(Gln) in organisms which lack glutaminyl-tRNA synthetase. The reaction takes place in the presence of glutamine and ATP through an activated gamma-phospho-Glu-tRNA(Gln).</text>
</comment>
<evidence type="ECO:0000256" key="4">
    <source>
        <dbReference type="ARBA" id="ARBA00022840"/>
    </source>
</evidence>
<keyword evidence="2 7" id="KW-0436">Ligase</keyword>
<dbReference type="HAMAP" id="MF_00120">
    <property type="entry name" value="GatA"/>
    <property type="match status" value="1"/>
</dbReference>
<keyword evidence="5 7" id="KW-0648">Protein biosynthesis</keyword>
<reference evidence="9 10" key="1">
    <citation type="journal article" date="2015" name="Nature">
        <title>rRNA introns, odd ribosomes, and small enigmatic genomes across a large radiation of phyla.</title>
        <authorList>
            <person name="Brown C.T."/>
            <person name="Hug L.A."/>
            <person name="Thomas B.C."/>
            <person name="Sharon I."/>
            <person name="Castelle C.J."/>
            <person name="Singh A."/>
            <person name="Wilkins M.J."/>
            <person name="Williams K.H."/>
            <person name="Banfield J.F."/>
        </authorList>
    </citation>
    <scope>NUCLEOTIDE SEQUENCE [LARGE SCALE GENOMIC DNA]</scope>
</reference>
<keyword evidence="9" id="KW-0808">Transferase</keyword>
<accession>A0A0G0WWU0</accession>